<dbReference type="KEGG" id="sez:Sez_1632"/>
<evidence type="ECO:0000313" key="1">
    <source>
        <dbReference type="EMBL" id="ACG62963.1"/>
    </source>
</evidence>
<dbReference type="HOGENOM" id="CLU_2384790_0_0_9"/>
<evidence type="ECO:0000313" key="2">
    <source>
        <dbReference type="Proteomes" id="UP000001873"/>
    </source>
</evidence>
<dbReference type="EMBL" id="CP001129">
    <property type="protein sequence ID" value="ACG62963.1"/>
    <property type="molecule type" value="Genomic_DNA"/>
</dbReference>
<evidence type="ECO:0008006" key="3">
    <source>
        <dbReference type="Google" id="ProtNLM"/>
    </source>
</evidence>
<dbReference type="Proteomes" id="UP000001873">
    <property type="component" value="Chromosome"/>
</dbReference>
<reference evidence="1 2" key="1">
    <citation type="journal article" date="2008" name="PLoS ONE">
        <title>Genome sequence of a lancefield group C Streptococcus zooepidemicus strain causing epidemic nephritis: new information about an old disease.</title>
        <authorList>
            <person name="Beres S.B."/>
            <person name="Sesso R."/>
            <person name="Pinto S.W.L."/>
            <person name="Hoe N.P."/>
            <person name="Porcella S.F."/>
            <person name="Deleo F.R."/>
            <person name="Musser J.M."/>
        </authorList>
    </citation>
    <scope>NUCLEOTIDE SEQUENCE [LARGE SCALE GENOMIC DNA]</scope>
    <source>
        <strain evidence="1 2">MGCS10565</strain>
    </source>
</reference>
<gene>
    <name evidence="1" type="ordered locus">Sez_1632</name>
</gene>
<proteinExistence type="predicted"/>
<protein>
    <recommendedName>
        <fullName evidence="3">Phage protein</fullName>
    </recommendedName>
</protein>
<dbReference type="AlphaFoldDB" id="B4U4P6"/>
<name>B4U4P6_STREM</name>
<sequence length="104" mass="11817">MKVKEKEIRKMIAIEMILTGQEPIRALKKELDRRLVQSICAPLTLGRLHALQRRYDGEVSRIATDTADHIQTIVNQLDSSIRGQGRTALEEAIKTQNRGYSSLM</sequence>
<organism evidence="1 2">
    <name type="scientific">Streptococcus equi subsp. zooepidemicus (strain MGCS10565)</name>
    <dbReference type="NCBI Taxonomy" id="552526"/>
    <lineage>
        <taxon>Bacteria</taxon>
        <taxon>Bacillati</taxon>
        <taxon>Bacillota</taxon>
        <taxon>Bacilli</taxon>
        <taxon>Lactobacillales</taxon>
        <taxon>Streptococcaceae</taxon>
        <taxon>Streptococcus</taxon>
    </lineage>
</organism>
<accession>B4U4P6</accession>